<organism evidence="3 5">
    <name type="scientific">Dissostichus eleginoides</name>
    <name type="common">Patagonian toothfish</name>
    <name type="synonym">Dissostichus amissus</name>
    <dbReference type="NCBI Taxonomy" id="100907"/>
    <lineage>
        <taxon>Eukaryota</taxon>
        <taxon>Metazoa</taxon>
        <taxon>Chordata</taxon>
        <taxon>Craniata</taxon>
        <taxon>Vertebrata</taxon>
        <taxon>Euteleostomi</taxon>
        <taxon>Actinopterygii</taxon>
        <taxon>Neopterygii</taxon>
        <taxon>Teleostei</taxon>
        <taxon>Neoteleostei</taxon>
        <taxon>Acanthomorphata</taxon>
        <taxon>Eupercaria</taxon>
        <taxon>Perciformes</taxon>
        <taxon>Notothenioidei</taxon>
        <taxon>Nototheniidae</taxon>
        <taxon>Dissostichus</taxon>
    </lineage>
</organism>
<evidence type="ECO:0000259" key="2">
    <source>
        <dbReference type="Pfam" id="PF00089"/>
    </source>
</evidence>
<dbReference type="Pfam" id="PF00089">
    <property type="entry name" value="Trypsin"/>
    <property type="match status" value="1"/>
</dbReference>
<evidence type="ECO:0000313" key="4">
    <source>
        <dbReference type="EMBL" id="KAK1898895.1"/>
    </source>
</evidence>
<dbReference type="GO" id="GO:0005615">
    <property type="term" value="C:extracellular space"/>
    <property type="evidence" value="ECO:0007669"/>
    <property type="project" value="TreeGrafter"/>
</dbReference>
<dbReference type="Gene3D" id="2.40.10.10">
    <property type="entry name" value="Trypsin-like serine proteases"/>
    <property type="match status" value="1"/>
</dbReference>
<dbReference type="InterPro" id="IPR001254">
    <property type="entry name" value="Trypsin_dom"/>
</dbReference>
<sequence length="69" mass="7523">MDLPSLLLCVLLHALAVRCQNARIVGGYAPVPYLINYIVSIQTTQRQHVCGGALINKHWVLTAAHCNIG</sequence>
<dbReference type="InterPro" id="IPR050850">
    <property type="entry name" value="Peptidase_S1_Elastase_sf"/>
</dbReference>
<dbReference type="AlphaFoldDB" id="A0AAD9CD14"/>
<dbReference type="Proteomes" id="UP001228049">
    <property type="component" value="Unassembled WGS sequence"/>
</dbReference>
<accession>A0AAD9CD14</accession>
<dbReference type="InterPro" id="IPR043504">
    <property type="entry name" value="Peptidase_S1_PA_chymotrypsin"/>
</dbReference>
<dbReference type="PANTHER" id="PTHR24257">
    <property type="entry name" value="CHYMOTRYPSIN-LIKE ELASTASE FAMILY MEMBER"/>
    <property type="match status" value="1"/>
</dbReference>
<dbReference type="EMBL" id="JASDAP010000008">
    <property type="protein sequence ID" value="KAK1898895.1"/>
    <property type="molecule type" value="Genomic_DNA"/>
</dbReference>
<gene>
    <name evidence="3" type="ORF">KUDE01_018182</name>
    <name evidence="4" type="ORF">KUDE01_018418</name>
</gene>
<protein>
    <submittedName>
        <fullName evidence="3">Chymotrypsin B</fullName>
    </submittedName>
</protein>
<proteinExistence type="predicted"/>
<evidence type="ECO:0000256" key="1">
    <source>
        <dbReference type="SAM" id="SignalP"/>
    </source>
</evidence>
<dbReference type="EMBL" id="JASDAP010000008">
    <property type="protein sequence ID" value="KAK1898658.1"/>
    <property type="molecule type" value="Genomic_DNA"/>
</dbReference>
<dbReference type="PANTHER" id="PTHR24257:SF17">
    <property type="match status" value="1"/>
</dbReference>
<evidence type="ECO:0000313" key="3">
    <source>
        <dbReference type="EMBL" id="KAK1898658.1"/>
    </source>
</evidence>
<dbReference type="PROSITE" id="PS00134">
    <property type="entry name" value="TRYPSIN_HIS"/>
    <property type="match status" value="1"/>
</dbReference>
<dbReference type="GO" id="GO:0006508">
    <property type="term" value="P:proteolysis"/>
    <property type="evidence" value="ECO:0007669"/>
    <property type="project" value="InterPro"/>
</dbReference>
<feature type="signal peptide" evidence="1">
    <location>
        <begin position="1"/>
        <end position="22"/>
    </location>
</feature>
<evidence type="ECO:0000313" key="5">
    <source>
        <dbReference type="Proteomes" id="UP001228049"/>
    </source>
</evidence>
<keyword evidence="1" id="KW-0732">Signal</keyword>
<feature type="domain" description="Peptidase S1" evidence="2">
    <location>
        <begin position="24"/>
        <end position="66"/>
    </location>
</feature>
<reference evidence="3" key="1">
    <citation type="submission" date="2023-04" db="EMBL/GenBank/DDBJ databases">
        <title>Chromosome-level genome of Chaenocephalus aceratus.</title>
        <authorList>
            <person name="Park H."/>
        </authorList>
    </citation>
    <scope>NUCLEOTIDE SEQUENCE</scope>
    <source>
        <strain evidence="3">DE</strain>
        <tissue evidence="3">Muscle</tissue>
    </source>
</reference>
<keyword evidence="5" id="KW-1185">Reference proteome</keyword>
<dbReference type="InterPro" id="IPR018114">
    <property type="entry name" value="TRYPSIN_HIS"/>
</dbReference>
<dbReference type="GO" id="GO:0004252">
    <property type="term" value="F:serine-type endopeptidase activity"/>
    <property type="evidence" value="ECO:0007669"/>
    <property type="project" value="InterPro"/>
</dbReference>
<feature type="chain" id="PRO_5042442440" evidence="1">
    <location>
        <begin position="23"/>
        <end position="69"/>
    </location>
</feature>
<dbReference type="InterPro" id="IPR009003">
    <property type="entry name" value="Peptidase_S1_PA"/>
</dbReference>
<name>A0AAD9CD14_DISEL</name>
<dbReference type="SUPFAM" id="SSF50494">
    <property type="entry name" value="Trypsin-like serine proteases"/>
    <property type="match status" value="1"/>
</dbReference>
<comment type="caution">
    <text evidence="3">The sequence shown here is derived from an EMBL/GenBank/DDBJ whole genome shotgun (WGS) entry which is preliminary data.</text>
</comment>